<protein>
    <submittedName>
        <fullName evidence="2">Uncharacterized protein</fullName>
    </submittedName>
</protein>
<sequence length="157" mass="17555">MAKTPKIAPVDAAENDNDASTATTPEAPQRPGTSGTELLLATNRRTASAQYLAAQRAETAYKAKKRSASARTHRNEAKTHFRQSAHHLKEGGRSLGLMVKAVPWMVREWRERRQTEGERKAVERYMEKKRKMEEKIAEQEAREAREKEGAGEAPATA</sequence>
<name>A0A6A5TZS1_9PLEO</name>
<feature type="region of interest" description="Disordered" evidence="1">
    <location>
        <begin position="130"/>
        <end position="157"/>
    </location>
</feature>
<reference evidence="2" key="1">
    <citation type="journal article" date="2020" name="Stud. Mycol.">
        <title>101 Dothideomycetes genomes: a test case for predicting lifestyles and emergence of pathogens.</title>
        <authorList>
            <person name="Haridas S."/>
            <person name="Albert R."/>
            <person name="Binder M."/>
            <person name="Bloem J."/>
            <person name="Labutti K."/>
            <person name="Salamov A."/>
            <person name="Andreopoulos B."/>
            <person name="Baker S."/>
            <person name="Barry K."/>
            <person name="Bills G."/>
            <person name="Bluhm B."/>
            <person name="Cannon C."/>
            <person name="Castanera R."/>
            <person name="Culley D."/>
            <person name="Daum C."/>
            <person name="Ezra D."/>
            <person name="Gonzalez J."/>
            <person name="Henrissat B."/>
            <person name="Kuo A."/>
            <person name="Liang C."/>
            <person name="Lipzen A."/>
            <person name="Lutzoni F."/>
            <person name="Magnuson J."/>
            <person name="Mondo S."/>
            <person name="Nolan M."/>
            <person name="Ohm R."/>
            <person name="Pangilinan J."/>
            <person name="Park H.-J."/>
            <person name="Ramirez L."/>
            <person name="Alfaro M."/>
            <person name="Sun H."/>
            <person name="Tritt A."/>
            <person name="Yoshinaga Y."/>
            <person name="Zwiers L.-H."/>
            <person name="Turgeon B."/>
            <person name="Goodwin S."/>
            <person name="Spatafora J."/>
            <person name="Crous P."/>
            <person name="Grigoriev I."/>
        </authorList>
    </citation>
    <scope>NUCLEOTIDE SEQUENCE</scope>
    <source>
        <strain evidence="2">CBS 675.92</strain>
    </source>
</reference>
<dbReference type="OrthoDB" id="4771937at2759"/>
<accession>A0A6A5TZS1</accession>
<feature type="region of interest" description="Disordered" evidence="1">
    <location>
        <begin position="58"/>
        <end position="93"/>
    </location>
</feature>
<dbReference type="AlphaFoldDB" id="A0A6A5TZS1"/>
<dbReference type="Proteomes" id="UP000800035">
    <property type="component" value="Unassembled WGS sequence"/>
</dbReference>
<feature type="compositionally biased region" description="Basic residues" evidence="1">
    <location>
        <begin position="62"/>
        <end position="72"/>
    </location>
</feature>
<feature type="compositionally biased region" description="Polar residues" evidence="1">
    <location>
        <begin position="18"/>
        <end position="36"/>
    </location>
</feature>
<evidence type="ECO:0000313" key="2">
    <source>
        <dbReference type="EMBL" id="KAF1957938.1"/>
    </source>
</evidence>
<feature type="region of interest" description="Disordered" evidence="1">
    <location>
        <begin position="1"/>
        <end position="37"/>
    </location>
</feature>
<evidence type="ECO:0000256" key="1">
    <source>
        <dbReference type="SAM" id="MobiDB-lite"/>
    </source>
</evidence>
<proteinExistence type="predicted"/>
<feature type="compositionally biased region" description="Basic and acidic residues" evidence="1">
    <location>
        <begin position="130"/>
        <end position="150"/>
    </location>
</feature>
<dbReference type="EMBL" id="ML976988">
    <property type="protein sequence ID" value="KAF1957938.1"/>
    <property type="molecule type" value="Genomic_DNA"/>
</dbReference>
<evidence type="ECO:0000313" key="3">
    <source>
        <dbReference type="Proteomes" id="UP000800035"/>
    </source>
</evidence>
<keyword evidence="3" id="KW-1185">Reference proteome</keyword>
<gene>
    <name evidence="2" type="ORF">CC80DRAFT_534436</name>
</gene>
<organism evidence="2 3">
    <name type="scientific">Byssothecium circinans</name>
    <dbReference type="NCBI Taxonomy" id="147558"/>
    <lineage>
        <taxon>Eukaryota</taxon>
        <taxon>Fungi</taxon>
        <taxon>Dikarya</taxon>
        <taxon>Ascomycota</taxon>
        <taxon>Pezizomycotina</taxon>
        <taxon>Dothideomycetes</taxon>
        <taxon>Pleosporomycetidae</taxon>
        <taxon>Pleosporales</taxon>
        <taxon>Massarineae</taxon>
        <taxon>Massarinaceae</taxon>
        <taxon>Byssothecium</taxon>
    </lineage>
</organism>